<dbReference type="InterPro" id="IPR028082">
    <property type="entry name" value="Peripla_BP_I"/>
</dbReference>
<proteinExistence type="predicted"/>
<reference evidence="6" key="1">
    <citation type="submission" date="2016-10" db="EMBL/GenBank/DDBJ databases">
        <authorList>
            <person name="Varghese N."/>
            <person name="Submissions S."/>
        </authorList>
    </citation>
    <scope>NUCLEOTIDE SEQUENCE [LARGE SCALE GENOMIC DNA]</scope>
    <source>
        <strain evidence="6">DSM 21368</strain>
    </source>
</reference>
<dbReference type="Pfam" id="PF22177">
    <property type="entry name" value="PBP1_XylR"/>
    <property type="match status" value="1"/>
</dbReference>
<dbReference type="CDD" id="cd01543">
    <property type="entry name" value="PBP1_XylR"/>
    <property type="match status" value="1"/>
</dbReference>
<evidence type="ECO:0000259" key="4">
    <source>
        <dbReference type="PROSITE" id="PS01124"/>
    </source>
</evidence>
<dbReference type="STRING" id="648782.SAMN04488554_1757"/>
<keyword evidence="6" id="KW-1185">Reference proteome</keyword>
<evidence type="ECO:0000313" key="6">
    <source>
        <dbReference type="Proteomes" id="UP000199220"/>
    </source>
</evidence>
<dbReference type="GO" id="GO:0000976">
    <property type="term" value="F:transcription cis-regulatory region binding"/>
    <property type="evidence" value="ECO:0007669"/>
    <property type="project" value="TreeGrafter"/>
</dbReference>
<dbReference type="GO" id="GO:0003700">
    <property type="term" value="F:DNA-binding transcription factor activity"/>
    <property type="evidence" value="ECO:0007669"/>
    <property type="project" value="InterPro"/>
</dbReference>
<dbReference type="EMBL" id="FNTX01000001">
    <property type="protein sequence ID" value="SEE19134.1"/>
    <property type="molecule type" value="Genomic_DNA"/>
</dbReference>
<dbReference type="InterPro" id="IPR009057">
    <property type="entry name" value="Homeodomain-like_sf"/>
</dbReference>
<dbReference type="InterPro" id="IPR046335">
    <property type="entry name" value="LacI/GalR-like_sensor"/>
</dbReference>
<sequence>MVDDARSTHVALLVETSNAYARGLLRGVHEYVAAHRDWSLYLVEHSRLDTDFSWLEGWHGHGVLARIENPETATFIRRLGLPTVDLSAGRLLPELPGAETDDDHIARWAVEHFAERGITNFAFCGDPRYGWSIKRGSGFAEHADRHGSPAHEFTMRPTGTRATDRDRLARWLTDLPKPVGVLACYDIAGHEVLEACKVADLAVPDEIAVIGVDNDELLGTLSSPALSSIEPDTRRTGYLAAELLDRMMTGEHVEPGLRLIPPVRVVARQSSDLLSVDDELVAHALRYIRDHADVNVTVPEVLREVGLSRRALDLRFVRQVGRTVHTEILRVRMNRVAELLTSTDWTLTRIAERLEFKHAEYMGAVFKKHTGRSPGRYRRDVTGSIARQDGWR</sequence>
<dbReference type="SUPFAM" id="SSF46689">
    <property type="entry name" value="Homeodomain-like"/>
    <property type="match status" value="1"/>
</dbReference>
<dbReference type="Gene3D" id="1.10.10.60">
    <property type="entry name" value="Homeodomain-like"/>
    <property type="match status" value="1"/>
</dbReference>
<dbReference type="PROSITE" id="PS01124">
    <property type="entry name" value="HTH_ARAC_FAMILY_2"/>
    <property type="match status" value="1"/>
</dbReference>
<dbReference type="SUPFAM" id="SSF53822">
    <property type="entry name" value="Periplasmic binding protein-like I"/>
    <property type="match status" value="1"/>
</dbReference>
<dbReference type="AlphaFoldDB" id="A0A1H5GUE4"/>
<dbReference type="SMART" id="SM00342">
    <property type="entry name" value="HTH_ARAC"/>
    <property type="match status" value="1"/>
</dbReference>
<name>A0A1H5GUE4_9MICO</name>
<organism evidence="5 6">
    <name type="scientific">Ruania alba</name>
    <dbReference type="NCBI Taxonomy" id="648782"/>
    <lineage>
        <taxon>Bacteria</taxon>
        <taxon>Bacillati</taxon>
        <taxon>Actinomycetota</taxon>
        <taxon>Actinomycetes</taxon>
        <taxon>Micrococcales</taxon>
        <taxon>Ruaniaceae</taxon>
        <taxon>Ruania</taxon>
    </lineage>
</organism>
<dbReference type="Pfam" id="PF12833">
    <property type="entry name" value="HTH_18"/>
    <property type="match status" value="1"/>
</dbReference>
<protein>
    <submittedName>
        <fullName evidence="5">LacI family transcriptional regulator</fullName>
    </submittedName>
</protein>
<gene>
    <name evidence="5" type="ORF">SAMN04488554_1757</name>
</gene>
<dbReference type="Pfam" id="PF13377">
    <property type="entry name" value="Peripla_BP_3"/>
    <property type="match status" value="1"/>
</dbReference>
<dbReference type="OrthoDB" id="8766450at2"/>
<feature type="domain" description="HTH araC/xylS-type" evidence="4">
    <location>
        <begin position="282"/>
        <end position="380"/>
    </location>
</feature>
<evidence type="ECO:0000256" key="2">
    <source>
        <dbReference type="ARBA" id="ARBA00023125"/>
    </source>
</evidence>
<accession>A0A1H5GUE4</accession>
<keyword evidence="1" id="KW-0805">Transcription regulation</keyword>
<dbReference type="PANTHER" id="PTHR30146:SF24">
    <property type="entry name" value="XYLOSE OPERON REGULATORY PROTEIN"/>
    <property type="match status" value="1"/>
</dbReference>
<dbReference type="InterPro" id="IPR018060">
    <property type="entry name" value="HTH_AraC"/>
</dbReference>
<evidence type="ECO:0000256" key="1">
    <source>
        <dbReference type="ARBA" id="ARBA00023015"/>
    </source>
</evidence>
<dbReference type="PANTHER" id="PTHR30146">
    <property type="entry name" value="LACI-RELATED TRANSCRIPTIONAL REPRESSOR"/>
    <property type="match status" value="1"/>
</dbReference>
<evidence type="ECO:0000313" key="5">
    <source>
        <dbReference type="EMBL" id="SEE19134.1"/>
    </source>
</evidence>
<dbReference type="InterPro" id="IPR054031">
    <property type="entry name" value="XylR_PBP1"/>
</dbReference>
<dbReference type="RefSeq" id="WP_089772569.1">
    <property type="nucleotide sequence ID" value="NZ_FNTX01000001.1"/>
</dbReference>
<keyword evidence="2" id="KW-0238">DNA-binding</keyword>
<dbReference type="Proteomes" id="UP000199220">
    <property type="component" value="Unassembled WGS sequence"/>
</dbReference>
<dbReference type="Gene3D" id="3.40.50.2300">
    <property type="match status" value="2"/>
</dbReference>
<keyword evidence="3" id="KW-0804">Transcription</keyword>
<evidence type="ECO:0000256" key="3">
    <source>
        <dbReference type="ARBA" id="ARBA00023163"/>
    </source>
</evidence>